<dbReference type="GO" id="GO:0005886">
    <property type="term" value="C:plasma membrane"/>
    <property type="evidence" value="ECO:0007669"/>
    <property type="project" value="TreeGrafter"/>
</dbReference>
<feature type="transmembrane region" description="Helical" evidence="6">
    <location>
        <begin position="168"/>
        <end position="194"/>
    </location>
</feature>
<evidence type="ECO:0000256" key="4">
    <source>
        <dbReference type="ARBA" id="ARBA00023136"/>
    </source>
</evidence>
<comment type="caution">
    <text evidence="8">The sequence shown here is derived from an EMBL/GenBank/DDBJ whole genome shotgun (WGS) entry which is preliminary data.</text>
</comment>
<dbReference type="InterPro" id="IPR036259">
    <property type="entry name" value="MFS_trans_sf"/>
</dbReference>
<feature type="transmembrane region" description="Helical" evidence="6">
    <location>
        <begin position="393"/>
        <end position="414"/>
    </location>
</feature>
<feature type="transmembrane region" description="Helical" evidence="6">
    <location>
        <begin position="527"/>
        <end position="549"/>
    </location>
</feature>
<feature type="transmembrane region" description="Helical" evidence="6">
    <location>
        <begin position="493"/>
        <end position="515"/>
    </location>
</feature>
<gene>
    <name evidence="8" type="ORF">NLI96_g6787</name>
</gene>
<feature type="region of interest" description="Disordered" evidence="5">
    <location>
        <begin position="63"/>
        <end position="83"/>
    </location>
</feature>
<reference evidence="8" key="1">
    <citation type="submission" date="2022-07" db="EMBL/GenBank/DDBJ databases">
        <title>Genome Sequence of Physisporinus lineatus.</title>
        <authorList>
            <person name="Buettner E."/>
        </authorList>
    </citation>
    <scope>NUCLEOTIDE SEQUENCE</scope>
    <source>
        <strain evidence="8">VT162</strain>
    </source>
</reference>
<feature type="domain" description="Major facilitator superfamily (MFS) profile" evidence="7">
    <location>
        <begin position="101"/>
        <end position="552"/>
    </location>
</feature>
<dbReference type="PANTHER" id="PTHR23502:SF60">
    <property type="entry name" value="MAJOR FACILITATOR SUPERFAMILY (MFS) PROFILE DOMAIN-CONTAINING PROTEIN-RELATED"/>
    <property type="match status" value="1"/>
</dbReference>
<keyword evidence="2 6" id="KW-0812">Transmembrane</keyword>
<sequence>MSAATLALSTLDTTHPGTAKSSQTNVIHGEDEENQEEKDDALEDPLKLGTKVKAISVLAGGEGESAIPEDKKEESLENAEDDWMHDPRNPRNWSVFSKWVMVGVVSLYTLIPPLASSMMAPALPDIASHFGITDPTLIALTLSVFLITFAIGPLFLAPLSEIYGRTWVYHICGLMSLGFNLGCGFAPTTGSLIGLRILGKSLSLPFQAAPSNDMTAGFVGSAPVAIGGGTVSDLFSERERATAMAIYSLGPLLGPAIGPIAGGFITQTVGYKYIFVVIGGLCAISCLVGVPLLRETYAPVIRLRLAQESSDPEKAALSHPHLVAAHGSKWHLVWLNLTRPFILLTRSFVCFILSFYMAMCVVESQTSQSSASPEHQFAELFSNVYGFGPGISGLAYIGLGVGFFVSTFFGGVLGDKMYQSMAQANGGKGKPEMRIPALMFGSIFVPIGLFWYGWSAQARTHWILPIIGTGIYGFGMMATYLPIQLYLVDTFTFAASSIAAAAVFRSVLGFAFPLFGEQMFAALGYGGGNSLLAGLAIVFGIPFPIWLYFNASPTYPASPRNPTRVHIPYKTSS</sequence>
<evidence type="ECO:0000259" key="7">
    <source>
        <dbReference type="PROSITE" id="PS50850"/>
    </source>
</evidence>
<evidence type="ECO:0000256" key="3">
    <source>
        <dbReference type="ARBA" id="ARBA00022989"/>
    </source>
</evidence>
<keyword evidence="3 6" id="KW-1133">Transmembrane helix</keyword>
<keyword evidence="9" id="KW-1185">Reference proteome</keyword>
<feature type="region of interest" description="Disordered" evidence="5">
    <location>
        <begin position="1"/>
        <end position="45"/>
    </location>
</feature>
<accession>A0AAD5V0C8</accession>
<feature type="transmembrane region" description="Helical" evidence="6">
    <location>
        <begin position="271"/>
        <end position="293"/>
    </location>
</feature>
<dbReference type="AlphaFoldDB" id="A0AAD5V0C8"/>
<dbReference type="PANTHER" id="PTHR23502">
    <property type="entry name" value="MAJOR FACILITATOR SUPERFAMILY"/>
    <property type="match status" value="1"/>
</dbReference>
<dbReference type="Gene3D" id="1.20.1250.20">
    <property type="entry name" value="MFS general substrate transporter like domains"/>
    <property type="match status" value="1"/>
</dbReference>
<dbReference type="Pfam" id="PF07690">
    <property type="entry name" value="MFS_1"/>
    <property type="match status" value="1"/>
</dbReference>
<feature type="transmembrane region" description="Helical" evidence="6">
    <location>
        <begin position="435"/>
        <end position="454"/>
    </location>
</feature>
<dbReference type="InterPro" id="IPR011701">
    <property type="entry name" value="MFS"/>
</dbReference>
<feature type="transmembrane region" description="Helical" evidence="6">
    <location>
        <begin position="341"/>
        <end position="359"/>
    </location>
</feature>
<evidence type="ECO:0000313" key="8">
    <source>
        <dbReference type="EMBL" id="KAJ3482715.1"/>
    </source>
</evidence>
<keyword evidence="4 6" id="KW-0472">Membrane</keyword>
<dbReference type="SUPFAM" id="SSF103473">
    <property type="entry name" value="MFS general substrate transporter"/>
    <property type="match status" value="1"/>
</dbReference>
<dbReference type="InterPro" id="IPR020846">
    <property type="entry name" value="MFS_dom"/>
</dbReference>
<feature type="transmembrane region" description="Helical" evidence="6">
    <location>
        <begin position="460"/>
        <end position="481"/>
    </location>
</feature>
<name>A0AAD5V0C8_9APHY</name>
<protein>
    <recommendedName>
        <fullName evidence="7">Major facilitator superfamily (MFS) profile domain-containing protein</fullName>
    </recommendedName>
</protein>
<dbReference type="GO" id="GO:0022857">
    <property type="term" value="F:transmembrane transporter activity"/>
    <property type="evidence" value="ECO:0007669"/>
    <property type="project" value="InterPro"/>
</dbReference>
<organism evidence="8 9">
    <name type="scientific">Meripilus lineatus</name>
    <dbReference type="NCBI Taxonomy" id="2056292"/>
    <lineage>
        <taxon>Eukaryota</taxon>
        <taxon>Fungi</taxon>
        <taxon>Dikarya</taxon>
        <taxon>Basidiomycota</taxon>
        <taxon>Agaricomycotina</taxon>
        <taxon>Agaricomycetes</taxon>
        <taxon>Polyporales</taxon>
        <taxon>Meripilaceae</taxon>
        <taxon>Meripilus</taxon>
    </lineage>
</organism>
<dbReference type="PROSITE" id="PS50850">
    <property type="entry name" value="MFS"/>
    <property type="match status" value="1"/>
</dbReference>
<dbReference type="CDD" id="cd17323">
    <property type="entry name" value="MFS_Tpo1_MDR_like"/>
    <property type="match status" value="1"/>
</dbReference>
<feature type="transmembrane region" description="Helical" evidence="6">
    <location>
        <begin position="244"/>
        <end position="265"/>
    </location>
</feature>
<feature type="transmembrane region" description="Helical" evidence="6">
    <location>
        <begin position="214"/>
        <end position="232"/>
    </location>
</feature>
<feature type="compositionally biased region" description="Low complexity" evidence="5">
    <location>
        <begin position="1"/>
        <end position="14"/>
    </location>
</feature>
<dbReference type="EMBL" id="JANAWD010000260">
    <property type="protein sequence ID" value="KAJ3482715.1"/>
    <property type="molecule type" value="Genomic_DNA"/>
</dbReference>
<evidence type="ECO:0000256" key="5">
    <source>
        <dbReference type="SAM" id="MobiDB-lite"/>
    </source>
</evidence>
<feature type="compositionally biased region" description="Polar residues" evidence="5">
    <location>
        <begin position="15"/>
        <end position="26"/>
    </location>
</feature>
<feature type="compositionally biased region" description="Acidic residues" evidence="5">
    <location>
        <begin position="30"/>
        <end position="43"/>
    </location>
</feature>
<evidence type="ECO:0000256" key="6">
    <source>
        <dbReference type="SAM" id="Phobius"/>
    </source>
</evidence>
<dbReference type="Proteomes" id="UP001212997">
    <property type="component" value="Unassembled WGS sequence"/>
</dbReference>
<proteinExistence type="predicted"/>
<feature type="transmembrane region" description="Helical" evidence="6">
    <location>
        <begin position="95"/>
        <end position="115"/>
    </location>
</feature>
<evidence type="ECO:0000256" key="1">
    <source>
        <dbReference type="ARBA" id="ARBA00004141"/>
    </source>
</evidence>
<evidence type="ECO:0000313" key="9">
    <source>
        <dbReference type="Proteomes" id="UP001212997"/>
    </source>
</evidence>
<feature type="transmembrane region" description="Helical" evidence="6">
    <location>
        <begin position="135"/>
        <end position="156"/>
    </location>
</feature>
<evidence type="ECO:0000256" key="2">
    <source>
        <dbReference type="ARBA" id="ARBA00022692"/>
    </source>
</evidence>
<comment type="subcellular location">
    <subcellularLocation>
        <location evidence="1">Membrane</location>
        <topology evidence="1">Multi-pass membrane protein</topology>
    </subcellularLocation>
</comment>